<evidence type="ECO:0000313" key="2">
    <source>
        <dbReference type="Proteomes" id="UP000075604"/>
    </source>
</evidence>
<name>A0A150PFH2_SORCE</name>
<protein>
    <submittedName>
        <fullName evidence="1">Uncharacterized protein</fullName>
    </submittedName>
</protein>
<comment type="caution">
    <text evidence="1">The sequence shown here is derived from an EMBL/GenBank/DDBJ whole genome shotgun (WGS) entry which is preliminary data.</text>
</comment>
<reference evidence="1 2" key="1">
    <citation type="submission" date="2014-02" db="EMBL/GenBank/DDBJ databases">
        <title>The small core and large imbalanced accessory genome model reveals a collaborative survival strategy of Sorangium cellulosum strains in nature.</title>
        <authorList>
            <person name="Han K."/>
            <person name="Peng R."/>
            <person name="Blom J."/>
            <person name="Li Y.-Z."/>
        </authorList>
    </citation>
    <scope>NUCLEOTIDE SEQUENCE [LARGE SCALE GENOMIC DNA]</scope>
    <source>
        <strain evidence="1 2">So0157-18</strain>
    </source>
</reference>
<proteinExistence type="predicted"/>
<accession>A0A150PFH2</accession>
<evidence type="ECO:0000313" key="1">
    <source>
        <dbReference type="EMBL" id="KYF54415.1"/>
    </source>
</evidence>
<feature type="non-terminal residue" evidence="1">
    <location>
        <position position="1"/>
    </location>
</feature>
<dbReference type="AlphaFoldDB" id="A0A150PFH2"/>
<organism evidence="1 2">
    <name type="scientific">Sorangium cellulosum</name>
    <name type="common">Polyangium cellulosum</name>
    <dbReference type="NCBI Taxonomy" id="56"/>
    <lineage>
        <taxon>Bacteria</taxon>
        <taxon>Pseudomonadati</taxon>
        <taxon>Myxococcota</taxon>
        <taxon>Polyangia</taxon>
        <taxon>Polyangiales</taxon>
        <taxon>Polyangiaceae</taxon>
        <taxon>Sorangium</taxon>
    </lineage>
</organism>
<dbReference type="Proteomes" id="UP000075604">
    <property type="component" value="Unassembled WGS sequence"/>
</dbReference>
<dbReference type="EMBL" id="JELX01002745">
    <property type="protein sequence ID" value="KYF54415.1"/>
    <property type="molecule type" value="Genomic_DNA"/>
</dbReference>
<sequence>EALFASGRQDEGIAAIARARQSVLARAGQISNPRYRDRFLSSLDNGETLALAARWLGDSGAR</sequence>
<gene>
    <name evidence="1" type="ORF">BE04_38405</name>
</gene>